<dbReference type="GO" id="GO:0006334">
    <property type="term" value="P:nucleosome assembly"/>
    <property type="evidence" value="ECO:0007669"/>
    <property type="project" value="InterPro"/>
</dbReference>
<dbReference type="PROSITE" id="PS51294">
    <property type="entry name" value="HTH_MYB"/>
    <property type="match status" value="1"/>
</dbReference>
<feature type="domain" description="Myb-like" evidence="13">
    <location>
        <begin position="5"/>
        <end position="57"/>
    </location>
</feature>
<sequence>MGNPKQKWTSEEEEALRAGVAKHGTGKWKNIQRDPEFNPYLYSRSNIDLKDKWRNMTVSAGSQSVKDKSRTLKARPNPDVAALVAASTPLSNPHSSAAAAADDVVFDDSSEAAADSKTAPKYNAMIFEAISALNEPNGADTSAIISYIERRQELPQNFRRQLSSRLRRLLAQEKLEKVQNCYKIKKSSSFGTKTPTPKQKEMRPKPVQNIDHINSGDTVTEAADDAAYMVAEAENKSFVATEAVKESERVSKMAEDANSLLQLANEILEKCKFILLLQSLLFHFILICVLIHTSAGSRGEIVVMG</sequence>
<dbReference type="SUPFAM" id="SSF46785">
    <property type="entry name" value="Winged helix' DNA-binding domain"/>
    <property type="match status" value="1"/>
</dbReference>
<evidence type="ECO:0000256" key="10">
    <source>
        <dbReference type="ARBA" id="ARBA00053063"/>
    </source>
</evidence>
<feature type="transmembrane region" description="Helical" evidence="12">
    <location>
        <begin position="273"/>
        <end position="291"/>
    </location>
</feature>
<gene>
    <name evidence="16" type="ORF">OIU85_013209</name>
</gene>
<keyword evidence="8" id="KW-0539">Nucleus</keyword>
<evidence type="ECO:0000259" key="14">
    <source>
        <dbReference type="PROSITE" id="PS51294"/>
    </source>
</evidence>
<keyword evidence="3" id="KW-0158">Chromosome</keyword>
<keyword evidence="12" id="KW-0472">Membrane</keyword>
<name>A0A9Q0NR32_SALVM</name>
<dbReference type="Pfam" id="PF00538">
    <property type="entry name" value="Linker_histone"/>
    <property type="match status" value="1"/>
</dbReference>
<evidence type="ECO:0000256" key="4">
    <source>
        <dbReference type="ARBA" id="ARBA00023015"/>
    </source>
</evidence>
<dbReference type="InterPro" id="IPR005818">
    <property type="entry name" value="Histone_H1/H5_H15"/>
</dbReference>
<dbReference type="InterPro" id="IPR044597">
    <property type="entry name" value="SMH1-6"/>
</dbReference>
<evidence type="ECO:0000256" key="9">
    <source>
        <dbReference type="ARBA" id="ARBA00032813"/>
    </source>
</evidence>
<dbReference type="InterPro" id="IPR001005">
    <property type="entry name" value="SANT/Myb"/>
</dbReference>
<reference evidence="16 17" key="1">
    <citation type="journal article" date="2023" name="Int. J. Mol. Sci.">
        <title>De Novo Assembly and Annotation of 11 Diverse Shrub Willow (Salix) Genomes Reveals Novel Gene Organization in Sex-Linked Regions.</title>
        <authorList>
            <person name="Hyden B."/>
            <person name="Feng K."/>
            <person name="Yates T.B."/>
            <person name="Jawdy S."/>
            <person name="Cereghino C."/>
            <person name="Smart L.B."/>
            <person name="Muchero W."/>
        </authorList>
    </citation>
    <scope>NUCLEOTIDE SEQUENCE [LARGE SCALE GENOMIC DNA]</scope>
    <source>
        <tissue evidence="16">Shoot tip</tissue>
    </source>
</reference>
<protein>
    <recommendedName>
        <fullName evidence="9">MYB transcription factor</fullName>
    </recommendedName>
</protein>
<dbReference type="PROSITE" id="PS51504">
    <property type="entry name" value="H15"/>
    <property type="match status" value="1"/>
</dbReference>
<dbReference type="PROSITE" id="PS50090">
    <property type="entry name" value="MYB_LIKE"/>
    <property type="match status" value="1"/>
</dbReference>
<dbReference type="SMART" id="SM00526">
    <property type="entry name" value="H15"/>
    <property type="match status" value="1"/>
</dbReference>
<dbReference type="SUPFAM" id="SSF46689">
    <property type="entry name" value="Homeodomain-like"/>
    <property type="match status" value="1"/>
</dbReference>
<keyword evidence="5" id="KW-0175">Coiled coil</keyword>
<feature type="domain" description="H15" evidence="15">
    <location>
        <begin position="118"/>
        <end position="186"/>
    </location>
</feature>
<dbReference type="GO" id="GO:0005730">
    <property type="term" value="C:nucleolus"/>
    <property type="evidence" value="ECO:0007669"/>
    <property type="project" value="UniProtKB-SubCell"/>
</dbReference>
<dbReference type="GO" id="GO:0003691">
    <property type="term" value="F:double-stranded telomeric DNA binding"/>
    <property type="evidence" value="ECO:0007669"/>
    <property type="project" value="InterPro"/>
</dbReference>
<dbReference type="Pfam" id="PF00249">
    <property type="entry name" value="Myb_DNA-binding"/>
    <property type="match status" value="1"/>
</dbReference>
<evidence type="ECO:0000313" key="17">
    <source>
        <dbReference type="Proteomes" id="UP001151529"/>
    </source>
</evidence>
<dbReference type="Gene3D" id="1.10.10.10">
    <property type="entry name" value="Winged helix-like DNA-binding domain superfamily/Winged helix DNA-binding domain"/>
    <property type="match status" value="1"/>
</dbReference>
<keyword evidence="4" id="KW-0805">Transcription regulation</keyword>
<dbReference type="Proteomes" id="UP001151529">
    <property type="component" value="Chromosome 18"/>
</dbReference>
<feature type="region of interest" description="Disordered" evidence="11">
    <location>
        <begin position="189"/>
        <end position="213"/>
    </location>
</feature>
<evidence type="ECO:0000259" key="15">
    <source>
        <dbReference type="PROSITE" id="PS51504"/>
    </source>
</evidence>
<dbReference type="CDD" id="cd11660">
    <property type="entry name" value="SANT_TRF"/>
    <property type="match status" value="1"/>
</dbReference>
<dbReference type="PANTHER" id="PTHR46267">
    <property type="entry name" value="SINGLE MYB HISTONE 4"/>
    <property type="match status" value="1"/>
</dbReference>
<accession>A0A9Q0NR32</accession>
<comment type="caution">
    <text evidence="16">The sequence shown here is derived from an EMBL/GenBank/DDBJ whole genome shotgun (WGS) entry which is preliminary data.</text>
</comment>
<evidence type="ECO:0000256" key="1">
    <source>
        <dbReference type="ARBA" id="ARBA00004286"/>
    </source>
</evidence>
<evidence type="ECO:0000256" key="2">
    <source>
        <dbReference type="ARBA" id="ARBA00004604"/>
    </source>
</evidence>
<organism evidence="16 17">
    <name type="scientific">Salix viminalis</name>
    <name type="common">Common osier</name>
    <name type="synonym">Basket willow</name>
    <dbReference type="NCBI Taxonomy" id="40686"/>
    <lineage>
        <taxon>Eukaryota</taxon>
        <taxon>Viridiplantae</taxon>
        <taxon>Streptophyta</taxon>
        <taxon>Embryophyta</taxon>
        <taxon>Tracheophyta</taxon>
        <taxon>Spermatophyta</taxon>
        <taxon>Magnoliopsida</taxon>
        <taxon>eudicotyledons</taxon>
        <taxon>Gunneridae</taxon>
        <taxon>Pentapetalae</taxon>
        <taxon>rosids</taxon>
        <taxon>fabids</taxon>
        <taxon>Malpighiales</taxon>
        <taxon>Salicaceae</taxon>
        <taxon>Saliceae</taxon>
        <taxon>Salix</taxon>
    </lineage>
</organism>
<dbReference type="GO" id="GO:0000786">
    <property type="term" value="C:nucleosome"/>
    <property type="evidence" value="ECO:0007669"/>
    <property type="project" value="InterPro"/>
</dbReference>
<dbReference type="InterPro" id="IPR017930">
    <property type="entry name" value="Myb_dom"/>
</dbReference>
<evidence type="ECO:0000313" key="16">
    <source>
        <dbReference type="EMBL" id="KAJ6674296.1"/>
    </source>
</evidence>
<dbReference type="OrthoDB" id="847956at2759"/>
<evidence type="ECO:0000259" key="13">
    <source>
        <dbReference type="PROSITE" id="PS50090"/>
    </source>
</evidence>
<comment type="subcellular location">
    <subcellularLocation>
        <location evidence="1">Chromosome</location>
    </subcellularLocation>
    <subcellularLocation>
        <location evidence="2">Nucleus</location>
        <location evidence="2">Nucleolus</location>
    </subcellularLocation>
</comment>
<dbReference type="SMART" id="SM00717">
    <property type="entry name" value="SANT"/>
    <property type="match status" value="1"/>
</dbReference>
<dbReference type="InterPro" id="IPR009057">
    <property type="entry name" value="Homeodomain-like_sf"/>
</dbReference>
<keyword evidence="17" id="KW-1185">Reference proteome</keyword>
<feature type="domain" description="HTH myb-type" evidence="14">
    <location>
        <begin position="1"/>
        <end position="31"/>
    </location>
</feature>
<evidence type="ECO:0000256" key="5">
    <source>
        <dbReference type="ARBA" id="ARBA00023054"/>
    </source>
</evidence>
<dbReference type="InterPro" id="IPR036388">
    <property type="entry name" value="WH-like_DNA-bd_sf"/>
</dbReference>
<dbReference type="InterPro" id="IPR036390">
    <property type="entry name" value="WH_DNA-bd_sf"/>
</dbReference>
<dbReference type="PANTHER" id="PTHR46267:SF15">
    <property type="entry name" value="WINGED HELIX-TURN-HELIX TRANSCRIPTION REPRESSOR DNA-BINDING PROTEIN-RELATED"/>
    <property type="match status" value="1"/>
</dbReference>
<keyword evidence="6" id="KW-0238">DNA-binding</keyword>
<dbReference type="AlphaFoldDB" id="A0A9Q0NR32"/>
<evidence type="ECO:0000256" key="11">
    <source>
        <dbReference type="SAM" id="MobiDB-lite"/>
    </source>
</evidence>
<comment type="function">
    <text evidence="10">Binds preferentially double-stranded telomeric repeats.</text>
</comment>
<evidence type="ECO:0000256" key="6">
    <source>
        <dbReference type="ARBA" id="ARBA00023125"/>
    </source>
</evidence>
<evidence type="ECO:0000256" key="3">
    <source>
        <dbReference type="ARBA" id="ARBA00022454"/>
    </source>
</evidence>
<evidence type="ECO:0000256" key="12">
    <source>
        <dbReference type="SAM" id="Phobius"/>
    </source>
</evidence>
<evidence type="ECO:0000256" key="8">
    <source>
        <dbReference type="ARBA" id="ARBA00023242"/>
    </source>
</evidence>
<dbReference type="EMBL" id="JAPFFL010000017">
    <property type="protein sequence ID" value="KAJ6674296.1"/>
    <property type="molecule type" value="Genomic_DNA"/>
</dbReference>
<keyword evidence="12" id="KW-0812">Transmembrane</keyword>
<keyword evidence="7" id="KW-0804">Transcription</keyword>
<keyword evidence="12" id="KW-1133">Transmembrane helix</keyword>
<dbReference type="FunFam" id="1.10.246.220:FF:000002">
    <property type="entry name" value="Telomere repeat-binding factor 1"/>
    <property type="match status" value="1"/>
</dbReference>
<dbReference type="Gene3D" id="1.10.246.220">
    <property type="match status" value="1"/>
</dbReference>
<evidence type="ECO:0000256" key="7">
    <source>
        <dbReference type="ARBA" id="ARBA00023163"/>
    </source>
</evidence>
<proteinExistence type="predicted"/>
<dbReference type="FunFam" id="1.10.10.60:FF:000168">
    <property type="entry name" value="Telomere repeat-binding factor 1"/>
    <property type="match status" value="1"/>
</dbReference>